<dbReference type="InterPro" id="IPR056138">
    <property type="entry name" value="DUF7721"/>
</dbReference>
<dbReference type="Proteomes" id="UP000053732">
    <property type="component" value="Unassembled WGS sequence"/>
</dbReference>
<organism evidence="3 4">
    <name type="scientific">Penicillium camemberti (strain FM 013)</name>
    <dbReference type="NCBI Taxonomy" id="1429867"/>
    <lineage>
        <taxon>Eukaryota</taxon>
        <taxon>Fungi</taxon>
        <taxon>Dikarya</taxon>
        <taxon>Ascomycota</taxon>
        <taxon>Pezizomycotina</taxon>
        <taxon>Eurotiomycetes</taxon>
        <taxon>Eurotiomycetidae</taxon>
        <taxon>Eurotiales</taxon>
        <taxon>Aspergillaceae</taxon>
        <taxon>Penicillium</taxon>
    </lineage>
</organism>
<feature type="domain" description="DUF7721" evidence="2">
    <location>
        <begin position="116"/>
        <end position="197"/>
    </location>
</feature>
<name>A0A0G4PEA5_PENC3</name>
<protein>
    <submittedName>
        <fullName evidence="3">Str. FM013</fullName>
    </submittedName>
</protein>
<gene>
    <name evidence="3" type="ORF">PCAMFM013_S012g000272</name>
</gene>
<reference evidence="3 4" key="1">
    <citation type="journal article" date="2014" name="Nat. Commun.">
        <title>Multiple recent horizontal transfers of a large genomic region in cheese making fungi.</title>
        <authorList>
            <person name="Cheeseman K."/>
            <person name="Ropars J."/>
            <person name="Renault P."/>
            <person name="Dupont J."/>
            <person name="Gouzy J."/>
            <person name="Branca A."/>
            <person name="Abraham A.L."/>
            <person name="Ceppi M."/>
            <person name="Conseiller E."/>
            <person name="Debuchy R."/>
            <person name="Malagnac F."/>
            <person name="Goarin A."/>
            <person name="Silar P."/>
            <person name="Lacoste S."/>
            <person name="Sallet E."/>
            <person name="Bensimon A."/>
            <person name="Giraud T."/>
            <person name="Brygoo Y."/>
        </authorList>
    </citation>
    <scope>NUCLEOTIDE SEQUENCE [LARGE SCALE GENOMIC DNA]</scope>
    <source>
        <strain evidence="4">FM 013</strain>
    </source>
</reference>
<evidence type="ECO:0000313" key="3">
    <source>
        <dbReference type="EMBL" id="CRL24662.1"/>
    </source>
</evidence>
<dbReference type="PANTHER" id="PTHR39477:SF1">
    <property type="entry name" value="BETA-FLANKING PROTEIN"/>
    <property type="match status" value="1"/>
</dbReference>
<keyword evidence="4" id="KW-1185">Reference proteome</keyword>
<feature type="compositionally biased region" description="Low complexity" evidence="1">
    <location>
        <begin position="53"/>
        <end position="80"/>
    </location>
</feature>
<feature type="compositionally biased region" description="Gly residues" evidence="1">
    <location>
        <begin position="10"/>
        <end position="19"/>
    </location>
</feature>
<dbReference type="AlphaFoldDB" id="A0A0G4PEA5"/>
<dbReference type="PANTHER" id="PTHR39477">
    <property type="entry name" value="CHROMOSOME 8, WHOLE GENOME SHOTGUN SEQUENCE"/>
    <property type="match status" value="1"/>
</dbReference>
<feature type="compositionally biased region" description="Low complexity" evidence="1">
    <location>
        <begin position="32"/>
        <end position="45"/>
    </location>
</feature>
<evidence type="ECO:0000313" key="4">
    <source>
        <dbReference type="Proteomes" id="UP000053732"/>
    </source>
</evidence>
<dbReference type="InterPro" id="IPR036188">
    <property type="entry name" value="FAD/NAD-bd_sf"/>
</dbReference>
<accession>A0A0G4PEA5</accession>
<dbReference type="Gene3D" id="3.50.50.60">
    <property type="entry name" value="FAD/NAD(P)-binding domain"/>
    <property type="match status" value="1"/>
</dbReference>
<sequence length="399" mass="42131">MSYRDNQQYGSGGGGGGGASNSYYNNDEDFSGRNNNNNNNNNSYGGSSGGYGNSNEGRSNQGYGNQNQGQDNYNNQNQGQGNYGGRQESHGSGGYGNNNNSSSNHHHSSNNNDDDDFSSAASHAQENHSSEDKSLFSTALNFLKDRKTSGDDVDEKQAANAHQAMYGSGNNSNQNHDSNTIGAGAAMQALKMFSGGSSGNSGSSDGGMDKNKLIGLAMAQAGKLFDEKNGSGGNVSGDKQSAVNSAAEMALKMYMKNQGGGSSGSGGLLSLASKFIPILNIMQHISANGADGESPCKTIDVRNKCIVVCQQSKPPFKVSRLARVIIVGVGSSNIFNFDLQIRGQNAGLGGTWFDNRCPRYAWDIPSHNYSVQPSLFLTTPRMNSRQVPFGKICSTVYQA</sequence>
<proteinExistence type="predicted"/>
<evidence type="ECO:0000256" key="1">
    <source>
        <dbReference type="SAM" id="MobiDB-lite"/>
    </source>
</evidence>
<feature type="region of interest" description="Disordered" evidence="1">
    <location>
        <begin position="1"/>
        <end position="133"/>
    </location>
</feature>
<dbReference type="Pfam" id="PF24845">
    <property type="entry name" value="DUF7721"/>
    <property type="match status" value="1"/>
</dbReference>
<dbReference type="EMBL" id="HG793145">
    <property type="protein sequence ID" value="CRL24662.1"/>
    <property type="molecule type" value="Genomic_DNA"/>
</dbReference>
<evidence type="ECO:0000259" key="2">
    <source>
        <dbReference type="Pfam" id="PF24845"/>
    </source>
</evidence>